<evidence type="ECO:0000256" key="2">
    <source>
        <dbReference type="ARBA" id="ARBA00022485"/>
    </source>
</evidence>
<dbReference type="GO" id="GO:0006089">
    <property type="term" value="P:lactate metabolic process"/>
    <property type="evidence" value="ECO:0007669"/>
    <property type="project" value="InterPro"/>
</dbReference>
<evidence type="ECO:0000259" key="8">
    <source>
        <dbReference type="PROSITE" id="PS51379"/>
    </source>
</evidence>
<keyword evidence="6" id="KW-0408">Iron</keyword>
<dbReference type="SUPFAM" id="SSF100950">
    <property type="entry name" value="NagB/RpiA/CoA transferase-like"/>
    <property type="match status" value="1"/>
</dbReference>
<dbReference type="InterPro" id="IPR017900">
    <property type="entry name" value="4Fe4S_Fe_S_CS"/>
</dbReference>
<keyword evidence="3" id="KW-0479">Metal-binding</keyword>
<evidence type="ECO:0000256" key="5">
    <source>
        <dbReference type="ARBA" id="ARBA00022982"/>
    </source>
</evidence>
<organism evidence="9">
    <name type="scientific">candidate division WOR-3 bacterium</name>
    <dbReference type="NCBI Taxonomy" id="2052148"/>
    <lineage>
        <taxon>Bacteria</taxon>
        <taxon>Bacteria division WOR-3</taxon>
    </lineage>
</organism>
<dbReference type="SUPFAM" id="SSF46548">
    <property type="entry name" value="alpha-helical ferredoxin"/>
    <property type="match status" value="1"/>
</dbReference>
<dbReference type="PROSITE" id="PS51379">
    <property type="entry name" value="4FE4S_FER_2"/>
    <property type="match status" value="2"/>
</dbReference>
<name>A0A7C4Y5Z8_UNCW3</name>
<gene>
    <name evidence="9" type="ORF">ENV67_06870</name>
</gene>
<feature type="domain" description="4Fe-4S ferredoxin-type" evidence="8">
    <location>
        <begin position="355"/>
        <end position="389"/>
    </location>
</feature>
<keyword evidence="2" id="KW-0004">4Fe-4S</keyword>
<keyword evidence="7" id="KW-0411">Iron-sulfur</keyword>
<dbReference type="GO" id="GO:0046872">
    <property type="term" value="F:metal ion binding"/>
    <property type="evidence" value="ECO:0007669"/>
    <property type="project" value="UniProtKB-KW"/>
</dbReference>
<dbReference type="InterPro" id="IPR037171">
    <property type="entry name" value="NagB/RpiA_transferase-like"/>
</dbReference>
<accession>A0A7C4Y5Z8</accession>
<evidence type="ECO:0000256" key="4">
    <source>
        <dbReference type="ARBA" id="ARBA00022737"/>
    </source>
</evidence>
<dbReference type="InterPro" id="IPR004452">
    <property type="entry name" value="LutB/LldF"/>
</dbReference>
<dbReference type="Pfam" id="PF13183">
    <property type="entry name" value="Fer4_8"/>
    <property type="match status" value="1"/>
</dbReference>
<reference evidence="9" key="1">
    <citation type="journal article" date="2020" name="mSystems">
        <title>Genome- and Community-Level Interaction Insights into Carbon Utilization and Element Cycling Functions of Hydrothermarchaeota in Hydrothermal Sediment.</title>
        <authorList>
            <person name="Zhou Z."/>
            <person name="Liu Y."/>
            <person name="Xu W."/>
            <person name="Pan J."/>
            <person name="Luo Z.H."/>
            <person name="Li M."/>
        </authorList>
    </citation>
    <scope>NUCLEOTIDE SEQUENCE [LARGE SCALE GENOMIC DNA]</scope>
    <source>
        <strain evidence="9">SpSt-780</strain>
    </source>
</reference>
<dbReference type="Gene3D" id="3.40.50.10420">
    <property type="entry name" value="NagB/RpiA/CoA transferase-like"/>
    <property type="match status" value="1"/>
</dbReference>
<dbReference type="InterPro" id="IPR003741">
    <property type="entry name" value="LUD_dom"/>
</dbReference>
<keyword evidence="4" id="KW-0677">Repeat</keyword>
<dbReference type="GO" id="GO:0051539">
    <property type="term" value="F:4 iron, 4 sulfur cluster binding"/>
    <property type="evidence" value="ECO:0007669"/>
    <property type="project" value="UniProtKB-KW"/>
</dbReference>
<sequence length="418" mass="47353">MIDEQYREYKKNIYKAAKDPFIRTALRRAVKSFRISRDDAVKAFPDVEKKRKLLQEKKEYSLLNINELIERTKKSIERQHGKFYFAKTDTDAKNIIYDIIGSGKTIVKAKSMTTEEIELNKFLEEKGNSVFETDLGEFIVQLLKTRPMHILAPAVNIPREKVAEAFSKLGGKELEPDIPKLTLFAREFLRDKYFSADVGISGANAIVAETGSVFLIENEGNVRFITNAPPVHIVIAGIEKILPTMEDGFLFLDVVQRYAGYFATSYISIISGPSKTGDIEKTVVYGAHGPKEWHVILLDNGRSEMIKDPVFRKALYCVRCGACMYECPVYPITTGYWGHRYMGGIGIPWTAFVAGGFEIASPMAFTCTLCGRCVKYCPMEIDTPKIVERLREIIKEKGFLPRYVEELANNVITKGKPY</sequence>
<comment type="caution">
    <text evidence="9">The sequence shown here is derived from an EMBL/GenBank/DDBJ whole genome shotgun (WGS) entry which is preliminary data.</text>
</comment>
<dbReference type="InterPro" id="IPR017896">
    <property type="entry name" value="4Fe4S_Fe-S-bd"/>
</dbReference>
<dbReference type="PROSITE" id="PS00198">
    <property type="entry name" value="4FE4S_FER_1"/>
    <property type="match status" value="2"/>
</dbReference>
<dbReference type="EMBL" id="DTHG01000083">
    <property type="protein sequence ID" value="HGW92242.1"/>
    <property type="molecule type" value="Genomic_DNA"/>
</dbReference>
<dbReference type="PANTHER" id="PTHR47153:SF2">
    <property type="entry name" value="LACTATE UTILIZATION PROTEIN B"/>
    <property type="match status" value="1"/>
</dbReference>
<dbReference type="PANTHER" id="PTHR47153">
    <property type="entry name" value="LACTATE UTILIZATION PROTEIN B"/>
    <property type="match status" value="1"/>
</dbReference>
<evidence type="ECO:0000256" key="6">
    <source>
        <dbReference type="ARBA" id="ARBA00023004"/>
    </source>
</evidence>
<dbReference type="Gene3D" id="1.10.1060.10">
    <property type="entry name" value="Alpha-helical ferredoxin"/>
    <property type="match status" value="1"/>
</dbReference>
<dbReference type="Pfam" id="PF02589">
    <property type="entry name" value="LUD_dom"/>
    <property type="match status" value="1"/>
</dbReference>
<dbReference type="AlphaFoldDB" id="A0A7C4Y5Z8"/>
<evidence type="ECO:0000256" key="3">
    <source>
        <dbReference type="ARBA" id="ARBA00022723"/>
    </source>
</evidence>
<proteinExistence type="predicted"/>
<dbReference type="InterPro" id="IPR009051">
    <property type="entry name" value="Helical_ferredxn"/>
</dbReference>
<protein>
    <submittedName>
        <fullName evidence="9">Lactate utilization protein</fullName>
    </submittedName>
</protein>
<evidence type="ECO:0000256" key="7">
    <source>
        <dbReference type="ARBA" id="ARBA00023014"/>
    </source>
</evidence>
<feature type="domain" description="4Fe-4S ferredoxin-type" evidence="8">
    <location>
        <begin position="307"/>
        <end position="337"/>
    </location>
</feature>
<keyword evidence="5" id="KW-0249">Electron transport</keyword>
<keyword evidence="1" id="KW-0813">Transport</keyword>
<dbReference type="InterPro" id="IPR024185">
    <property type="entry name" value="FTHF_cligase-like_sf"/>
</dbReference>
<evidence type="ECO:0000256" key="1">
    <source>
        <dbReference type="ARBA" id="ARBA00022448"/>
    </source>
</evidence>
<evidence type="ECO:0000313" key="9">
    <source>
        <dbReference type="EMBL" id="HGW92242.1"/>
    </source>
</evidence>